<evidence type="ECO:0000256" key="5">
    <source>
        <dbReference type="ARBA" id="ARBA00022989"/>
    </source>
</evidence>
<keyword evidence="4 8" id="KW-0812">Transmembrane</keyword>
<feature type="transmembrane region" description="Helical" evidence="8">
    <location>
        <begin position="303"/>
        <end position="323"/>
    </location>
</feature>
<dbReference type="InterPro" id="IPR051788">
    <property type="entry name" value="MFS_Transporter"/>
</dbReference>
<dbReference type="FunFam" id="1.20.1250.20:FF:000286">
    <property type="entry name" value="MFS efflux transporter"/>
    <property type="match status" value="1"/>
</dbReference>
<evidence type="ECO:0000259" key="9">
    <source>
        <dbReference type="PROSITE" id="PS50850"/>
    </source>
</evidence>
<dbReference type="eggNOG" id="ENOG502QU6M">
    <property type="taxonomic scope" value="Eukaryota"/>
</dbReference>
<feature type="transmembrane region" description="Helical" evidence="8">
    <location>
        <begin position="424"/>
        <end position="443"/>
    </location>
</feature>
<dbReference type="InterPro" id="IPR011701">
    <property type="entry name" value="MFS"/>
</dbReference>
<comment type="similarity">
    <text evidence="2">Belongs to the major facilitator superfamily.</text>
</comment>
<dbReference type="OMA" id="ALQLLYW"/>
<dbReference type="InterPro" id="IPR020846">
    <property type="entry name" value="MFS_dom"/>
</dbReference>
<dbReference type="OrthoDB" id="413079at2759"/>
<dbReference type="PROSITE" id="PS50850">
    <property type="entry name" value="MFS"/>
    <property type="match status" value="1"/>
</dbReference>
<dbReference type="InterPro" id="IPR036259">
    <property type="entry name" value="MFS_trans_sf"/>
</dbReference>
<dbReference type="HOGENOM" id="CLU_021993_0_0_1"/>
<dbReference type="GeneID" id="19272330"/>
<keyword evidence="6 8" id="KW-0472">Membrane</keyword>
<comment type="subcellular location">
    <subcellularLocation>
        <location evidence="1">Endomembrane system</location>
        <topology evidence="1">Multi-pass membrane protein</topology>
    </subcellularLocation>
</comment>
<feature type="transmembrane region" description="Helical" evidence="8">
    <location>
        <begin position="219"/>
        <end position="248"/>
    </location>
</feature>
<dbReference type="RefSeq" id="XP_007834089.1">
    <property type="nucleotide sequence ID" value="XM_007835898.1"/>
</dbReference>
<evidence type="ECO:0000256" key="7">
    <source>
        <dbReference type="SAM" id="MobiDB-lite"/>
    </source>
</evidence>
<dbReference type="Gene3D" id="1.20.1250.20">
    <property type="entry name" value="MFS general substrate transporter like domains"/>
    <property type="match status" value="2"/>
</dbReference>
<dbReference type="KEGG" id="pfy:PFICI_07317"/>
<evidence type="ECO:0000256" key="6">
    <source>
        <dbReference type="ARBA" id="ARBA00023136"/>
    </source>
</evidence>
<dbReference type="GO" id="GO:0016020">
    <property type="term" value="C:membrane"/>
    <property type="evidence" value="ECO:0007669"/>
    <property type="project" value="TreeGrafter"/>
</dbReference>
<feature type="region of interest" description="Disordered" evidence="7">
    <location>
        <begin position="1"/>
        <end position="55"/>
    </location>
</feature>
<dbReference type="GO" id="GO:0012505">
    <property type="term" value="C:endomembrane system"/>
    <property type="evidence" value="ECO:0007669"/>
    <property type="project" value="UniProtKB-SubCell"/>
</dbReference>
<dbReference type="FunCoup" id="W3X8F6">
    <property type="interactions" value="14"/>
</dbReference>
<feature type="compositionally biased region" description="Basic and acidic residues" evidence="7">
    <location>
        <begin position="28"/>
        <end position="40"/>
    </location>
</feature>
<evidence type="ECO:0000313" key="11">
    <source>
        <dbReference type="Proteomes" id="UP000030651"/>
    </source>
</evidence>
<feature type="transmembrane region" description="Helical" evidence="8">
    <location>
        <begin position="269"/>
        <end position="297"/>
    </location>
</feature>
<feature type="transmembrane region" description="Helical" evidence="8">
    <location>
        <begin position="71"/>
        <end position="90"/>
    </location>
</feature>
<keyword evidence="3" id="KW-0813">Transport</keyword>
<feature type="domain" description="Major facilitator superfamily (MFS) profile" evidence="9">
    <location>
        <begin position="65"/>
        <end position="444"/>
    </location>
</feature>
<sequence length="480" mass="52056">MSAETFGAAIGKPPPDASRNLETNLPGPHHDNKDVEKLTDQDEGTDEQPRPSLERWNDPQINAWRFIVTNYSFILMGMNDACVGALIPYIEPYYGISYTLVSLLFLSSFVGYFLAALTNNLVHHHWGQRGVAVLAPLARLIGYIPLCLHPPYAALPPIMLFPGFGNGIEDSAWNAWIGNMENANELLGFLHGSYGLGATIGPLVATAMVTKGGLQWYQYYYLMIGLAGLELILTTTVFWGATGAVYRATHAEATGGVRTTTRTVMQSPVVWLVAFFLLGYVGAEVSLGGWIVTFMLVVRGAEAFQAGLTVTFFWLGLAVGRVILGFVTGRIGEKLAITIYLVLSTALQILYWLIPSFVASAVFVALEGFFLGPLFPAAIVAATKLLPSDYHVSAIGFAAAFGGGGAAVFPFAVGAIASSKGVEVLQPIILTILVFIFLLWITIPGGLRRGGLEHARDTNEKLGHQLHKGYQWFRQKLGKR</sequence>
<dbReference type="EMBL" id="KI912112">
    <property type="protein sequence ID" value="ETS82315.1"/>
    <property type="molecule type" value="Genomic_DNA"/>
</dbReference>
<dbReference type="PANTHER" id="PTHR23514:SF3">
    <property type="entry name" value="BYPASS OF STOP CODON PROTEIN 6"/>
    <property type="match status" value="1"/>
</dbReference>
<dbReference type="Pfam" id="PF07690">
    <property type="entry name" value="MFS_1"/>
    <property type="match status" value="1"/>
</dbReference>
<keyword evidence="11" id="KW-1185">Reference proteome</keyword>
<evidence type="ECO:0000256" key="1">
    <source>
        <dbReference type="ARBA" id="ARBA00004127"/>
    </source>
</evidence>
<dbReference type="FunFam" id="1.20.1250.20:FF:000308">
    <property type="entry name" value="MFS efflux transporter"/>
    <property type="match status" value="1"/>
</dbReference>
<accession>W3X8F6</accession>
<evidence type="ECO:0000313" key="10">
    <source>
        <dbReference type="EMBL" id="ETS82315.1"/>
    </source>
</evidence>
<dbReference type="GO" id="GO:0022857">
    <property type="term" value="F:transmembrane transporter activity"/>
    <property type="evidence" value="ECO:0007669"/>
    <property type="project" value="InterPro"/>
</dbReference>
<dbReference type="InParanoid" id="W3X8F6"/>
<feature type="transmembrane region" description="Helical" evidence="8">
    <location>
        <begin position="360"/>
        <end position="382"/>
    </location>
</feature>
<evidence type="ECO:0000256" key="8">
    <source>
        <dbReference type="SAM" id="Phobius"/>
    </source>
</evidence>
<dbReference type="Proteomes" id="UP000030651">
    <property type="component" value="Unassembled WGS sequence"/>
</dbReference>
<reference evidence="11" key="1">
    <citation type="journal article" date="2015" name="BMC Genomics">
        <title>Genomic and transcriptomic analysis of the endophytic fungus Pestalotiopsis fici reveals its lifestyle and high potential for synthesis of natural products.</title>
        <authorList>
            <person name="Wang X."/>
            <person name="Zhang X."/>
            <person name="Liu L."/>
            <person name="Xiang M."/>
            <person name="Wang W."/>
            <person name="Sun X."/>
            <person name="Che Y."/>
            <person name="Guo L."/>
            <person name="Liu G."/>
            <person name="Guo L."/>
            <person name="Wang C."/>
            <person name="Yin W.B."/>
            <person name="Stadler M."/>
            <person name="Zhang X."/>
            <person name="Liu X."/>
        </authorList>
    </citation>
    <scope>NUCLEOTIDE SEQUENCE [LARGE SCALE GENOMIC DNA]</scope>
    <source>
        <strain evidence="11">W106-1 / CGMCC3.15140</strain>
    </source>
</reference>
<evidence type="ECO:0000256" key="4">
    <source>
        <dbReference type="ARBA" id="ARBA00022692"/>
    </source>
</evidence>
<name>W3X8F6_PESFW</name>
<feature type="transmembrane region" description="Helical" evidence="8">
    <location>
        <begin position="96"/>
        <end position="118"/>
    </location>
</feature>
<dbReference type="SUPFAM" id="SSF103473">
    <property type="entry name" value="MFS general substrate transporter"/>
    <property type="match status" value="1"/>
</dbReference>
<gene>
    <name evidence="10" type="ORF">PFICI_07317</name>
</gene>
<organism evidence="10 11">
    <name type="scientific">Pestalotiopsis fici (strain W106-1 / CGMCC3.15140)</name>
    <dbReference type="NCBI Taxonomy" id="1229662"/>
    <lineage>
        <taxon>Eukaryota</taxon>
        <taxon>Fungi</taxon>
        <taxon>Dikarya</taxon>
        <taxon>Ascomycota</taxon>
        <taxon>Pezizomycotina</taxon>
        <taxon>Sordariomycetes</taxon>
        <taxon>Xylariomycetidae</taxon>
        <taxon>Amphisphaeriales</taxon>
        <taxon>Sporocadaceae</taxon>
        <taxon>Pestalotiopsis</taxon>
    </lineage>
</organism>
<evidence type="ECO:0000256" key="3">
    <source>
        <dbReference type="ARBA" id="ARBA00022448"/>
    </source>
</evidence>
<proteinExistence type="inferred from homology"/>
<feature type="transmembrane region" description="Helical" evidence="8">
    <location>
        <begin position="394"/>
        <end position="418"/>
    </location>
</feature>
<protein>
    <recommendedName>
        <fullName evidence="9">Major facilitator superfamily (MFS) profile domain-containing protein</fullName>
    </recommendedName>
</protein>
<dbReference type="AlphaFoldDB" id="W3X8F6"/>
<feature type="transmembrane region" description="Helical" evidence="8">
    <location>
        <begin position="335"/>
        <end position="354"/>
    </location>
</feature>
<evidence type="ECO:0000256" key="2">
    <source>
        <dbReference type="ARBA" id="ARBA00008335"/>
    </source>
</evidence>
<dbReference type="PANTHER" id="PTHR23514">
    <property type="entry name" value="BYPASS OF STOP CODON PROTEIN 6"/>
    <property type="match status" value="1"/>
</dbReference>
<keyword evidence="5 8" id="KW-1133">Transmembrane helix</keyword>